<gene>
    <name evidence="2" type="ORF">SCABRO_00209</name>
</gene>
<dbReference type="EMBL" id="JRYO01000021">
    <property type="protein sequence ID" value="KHE94010.1"/>
    <property type="molecule type" value="Genomic_DNA"/>
</dbReference>
<organism evidence="2 3">
    <name type="scientific">Candidatus Scalindua brodae</name>
    <dbReference type="NCBI Taxonomy" id="237368"/>
    <lineage>
        <taxon>Bacteria</taxon>
        <taxon>Pseudomonadati</taxon>
        <taxon>Planctomycetota</taxon>
        <taxon>Candidatus Brocadiia</taxon>
        <taxon>Candidatus Brocadiales</taxon>
        <taxon>Candidatus Scalinduaceae</taxon>
        <taxon>Candidatus Scalindua</taxon>
    </lineage>
</organism>
<dbReference type="SUPFAM" id="SSF81301">
    <property type="entry name" value="Nucleotidyltransferase"/>
    <property type="match status" value="1"/>
</dbReference>
<proteinExistence type="predicted"/>
<dbReference type="eggNOG" id="ENOG5033NXH">
    <property type="taxonomic scope" value="Bacteria"/>
</dbReference>
<evidence type="ECO:0000313" key="3">
    <source>
        <dbReference type="Proteomes" id="UP000030652"/>
    </source>
</evidence>
<dbReference type="AlphaFoldDB" id="A0A0B0ETL0"/>
<dbReference type="Pfam" id="PF18765">
    <property type="entry name" value="Polbeta"/>
    <property type="match status" value="1"/>
</dbReference>
<evidence type="ECO:0000259" key="1">
    <source>
        <dbReference type="Pfam" id="PF18765"/>
    </source>
</evidence>
<dbReference type="Gene3D" id="3.30.460.10">
    <property type="entry name" value="Beta Polymerase, domain 2"/>
    <property type="match status" value="1"/>
</dbReference>
<dbReference type="InterPro" id="IPR041633">
    <property type="entry name" value="Polbeta"/>
</dbReference>
<reference evidence="2 3" key="1">
    <citation type="submission" date="2014-10" db="EMBL/GenBank/DDBJ databases">
        <title>Draft genome of anammox bacterium scalindua brodae, obtained using differential coverage binning of sequence data from two enrichment reactors.</title>
        <authorList>
            <person name="Speth D.R."/>
            <person name="Russ L."/>
            <person name="Kartal B."/>
            <person name="Op den Camp H.J."/>
            <person name="Dutilh B.E."/>
            <person name="Jetten M.S."/>
        </authorList>
    </citation>
    <scope>NUCLEOTIDE SEQUENCE [LARGE SCALE GENOMIC DNA]</scope>
    <source>
        <strain evidence="2">RU1</strain>
    </source>
</reference>
<dbReference type="CDD" id="cd05403">
    <property type="entry name" value="NT_KNTase_like"/>
    <property type="match status" value="1"/>
</dbReference>
<dbReference type="Proteomes" id="UP000030652">
    <property type="component" value="Unassembled WGS sequence"/>
</dbReference>
<dbReference type="InterPro" id="IPR043519">
    <property type="entry name" value="NT_sf"/>
</dbReference>
<keyword evidence="2" id="KW-0808">Transferase</keyword>
<comment type="caution">
    <text evidence="2">The sequence shown here is derived from an EMBL/GenBank/DDBJ whole genome shotgun (WGS) entry which is preliminary data.</text>
</comment>
<protein>
    <submittedName>
        <fullName evidence="2">Nucleotidyltransferase domain protein</fullName>
    </submittedName>
</protein>
<sequence>MINKIRYNKLNKRWLLEREERKKLSRKMLDVVSIKGKTVFRKFDIKKVLLFGSVVEERSFNDSDVDILVLPLKKDQYWECLRELENAIAFPVDLYTQDDDVKLVDKILSRGKVVYEI</sequence>
<accession>A0A0B0ETL0</accession>
<name>A0A0B0ETL0_9BACT</name>
<feature type="domain" description="Polymerase beta nucleotidyltransferase" evidence="1">
    <location>
        <begin position="38"/>
        <end position="116"/>
    </location>
</feature>
<evidence type="ECO:0000313" key="2">
    <source>
        <dbReference type="EMBL" id="KHE94010.1"/>
    </source>
</evidence>
<dbReference type="GO" id="GO:0016740">
    <property type="term" value="F:transferase activity"/>
    <property type="evidence" value="ECO:0007669"/>
    <property type="project" value="UniProtKB-KW"/>
</dbReference>